<evidence type="ECO:0000256" key="2">
    <source>
        <dbReference type="ARBA" id="ARBA00008599"/>
    </source>
</evidence>
<keyword evidence="6 9" id="KW-0256">Endoplasmic reticulum</keyword>
<feature type="compositionally biased region" description="Pro residues" evidence="10">
    <location>
        <begin position="578"/>
        <end position="593"/>
    </location>
</feature>
<evidence type="ECO:0000256" key="3">
    <source>
        <dbReference type="ARBA" id="ARBA00022475"/>
    </source>
</evidence>
<dbReference type="Gene3D" id="2.20.110.10">
    <property type="entry name" value="Histone H3 K4-specific methyltransferase SET7/9 N-terminal domain"/>
    <property type="match status" value="2"/>
</dbReference>
<dbReference type="SMART" id="SM00698">
    <property type="entry name" value="MORN"/>
    <property type="match status" value="6"/>
</dbReference>
<evidence type="ECO:0000256" key="10">
    <source>
        <dbReference type="SAM" id="MobiDB-lite"/>
    </source>
</evidence>
<evidence type="ECO:0000256" key="7">
    <source>
        <dbReference type="ARBA" id="ARBA00022989"/>
    </source>
</evidence>
<evidence type="ECO:0000313" key="12">
    <source>
        <dbReference type="Proteomes" id="UP001652624"/>
    </source>
</evidence>
<sequence length="667" mass="71009">MSGGRFDFDDGGAYCGGWEGGKAHGHGLCTGPKGQGEYSGSWNFGFEVAGVYTWPSGNTFEGYWSQGKRHGLGIETKGRWLYKGEWTHGFKGRYGTRQSSSSGAKYEGTWNNGLQDGYGTETYADGGTYQGQFTNGMRHGYGVRQSVPYGMAVVVRSPLRTSLSSLRSEHSNGTVAPDSPASPASPADGPALLSPSIPRGGFALSLLANAEAARAPGPGGLFQRGALLGRLRRSESRASLGSQRSRVSFLKSDLSSGASDAASTASLGEGADDAAAPFEADIDATTTETYMGEWKNDKRSGFGVSERSSGLRYEGEWLDNLRHGYGCTTLPDGRREEGKYRHNVLIKSAKRRVLPLKSGRVRQKVEHGVEGAQRAAAIARQKAEIAASRTSHAKAKAEAAEQAALAANQESNIARTLARELAPDFYQPGPEYQKRRLLQEILENSESLLEPPDRGSGPAGFPRESPQLHEREPPAPEGAAPSPTRTPPQPQRPRPEDELLSPGAWNGEPGGEGAPSPDRPLPPAQGRRSPEHMAIEALQPPPPPPPAQEPEVALYRGYHSYAVRTAPPAPPPEDEPEPPAAPAPSTPPAPPVAASPAKLEPRPIVPKAKARKTEARGLAKAGAKKKARKDAAPLAEAEVEEVPNTVLICMVILLNIGLAILFVHLLT</sequence>
<dbReference type="PANTHER" id="PTHR23085">
    <property type="entry name" value="GH28348P"/>
    <property type="match status" value="1"/>
</dbReference>
<gene>
    <name evidence="13" type="primary">JPH2</name>
</gene>
<dbReference type="Proteomes" id="UP001652624">
    <property type="component" value="Chromosome 1"/>
</dbReference>
<organism evidence="12 13">
    <name type="scientific">Erinaceus europaeus</name>
    <name type="common">Western European hedgehog</name>
    <dbReference type="NCBI Taxonomy" id="9365"/>
    <lineage>
        <taxon>Eukaryota</taxon>
        <taxon>Metazoa</taxon>
        <taxon>Chordata</taxon>
        <taxon>Craniata</taxon>
        <taxon>Vertebrata</taxon>
        <taxon>Euteleostomi</taxon>
        <taxon>Mammalia</taxon>
        <taxon>Eutheria</taxon>
        <taxon>Laurasiatheria</taxon>
        <taxon>Eulipotyphla</taxon>
        <taxon>Erinaceidae</taxon>
        <taxon>Erinaceinae</taxon>
        <taxon>Erinaceus</taxon>
    </lineage>
</organism>
<evidence type="ECO:0000256" key="6">
    <source>
        <dbReference type="ARBA" id="ARBA00022824"/>
    </source>
</evidence>
<evidence type="ECO:0000256" key="9">
    <source>
        <dbReference type="PIRNR" id="PIRNR037387"/>
    </source>
</evidence>
<feature type="compositionally biased region" description="Pro residues" evidence="10">
    <location>
        <begin position="539"/>
        <end position="548"/>
    </location>
</feature>
<evidence type="ECO:0000256" key="11">
    <source>
        <dbReference type="SAM" id="Phobius"/>
    </source>
</evidence>
<accession>A0ABM3XC88</accession>
<protein>
    <recommendedName>
        <fullName evidence="9">Junctophilin</fullName>
    </recommendedName>
</protein>
<proteinExistence type="inferred from homology"/>
<dbReference type="InterPro" id="IPR017191">
    <property type="entry name" value="Junctophilin"/>
</dbReference>
<evidence type="ECO:0000256" key="1">
    <source>
        <dbReference type="ARBA" id="ARBA00004163"/>
    </source>
</evidence>
<keyword evidence="3 9" id="KW-1003">Cell membrane</keyword>
<dbReference type="PIRSF" id="PIRSF037387">
    <property type="entry name" value="Junctophilin"/>
    <property type="match status" value="1"/>
</dbReference>
<dbReference type="Pfam" id="PF02493">
    <property type="entry name" value="MORN"/>
    <property type="match status" value="8"/>
</dbReference>
<feature type="region of interest" description="Disordered" evidence="10">
    <location>
        <begin position="256"/>
        <end position="279"/>
    </location>
</feature>
<evidence type="ECO:0000256" key="4">
    <source>
        <dbReference type="ARBA" id="ARBA00022692"/>
    </source>
</evidence>
<dbReference type="SUPFAM" id="SSF82185">
    <property type="entry name" value="Histone H3 K4-specific methyltransferase SET7/9 N-terminal domain"/>
    <property type="match status" value="2"/>
</dbReference>
<keyword evidence="8 9" id="KW-0472">Membrane</keyword>
<comment type="function">
    <text evidence="9">Junctophilins contribute to the formation of junctional membrane complexes (JMCs) which link the plasma membrane with the endoplasmic or sarcoplasmic reticulum in excitable cells. Provides a structural foundation for functional cross-talk between the cell surface and intracellular calcium release channels.</text>
</comment>
<feature type="compositionally biased region" description="Low complexity" evidence="10">
    <location>
        <begin position="176"/>
        <end position="194"/>
    </location>
</feature>
<feature type="region of interest" description="Disordered" evidence="10">
    <location>
        <begin position="448"/>
        <end position="630"/>
    </location>
</feature>
<evidence type="ECO:0000256" key="8">
    <source>
        <dbReference type="ARBA" id="ARBA00023136"/>
    </source>
</evidence>
<feature type="transmembrane region" description="Helical" evidence="11">
    <location>
        <begin position="645"/>
        <end position="666"/>
    </location>
</feature>
<keyword evidence="12" id="KW-1185">Reference proteome</keyword>
<reference evidence="12" key="1">
    <citation type="submission" date="2025-05" db="UniProtKB">
        <authorList>
            <consortium name="RefSeq"/>
        </authorList>
    </citation>
    <scope>NUCLEOTIDE SEQUENCE [LARGE SCALE GENOMIC DNA]</scope>
</reference>
<dbReference type="PANTHER" id="PTHR23085:SF26">
    <property type="entry name" value="JUNCTOPHILIN-2"/>
    <property type="match status" value="1"/>
</dbReference>
<reference evidence="13" key="2">
    <citation type="submission" date="2025-08" db="UniProtKB">
        <authorList>
            <consortium name="RefSeq"/>
        </authorList>
    </citation>
    <scope>IDENTIFICATION</scope>
</reference>
<keyword evidence="4 11" id="KW-0812">Transmembrane</keyword>
<comment type="similarity">
    <text evidence="2 9">Belongs to the junctophilin family.</text>
</comment>
<feature type="region of interest" description="Disordered" evidence="10">
    <location>
        <begin position="164"/>
        <end position="194"/>
    </location>
</feature>
<keyword evidence="5" id="KW-0677">Repeat</keyword>
<feature type="compositionally biased region" description="Low complexity" evidence="10">
    <location>
        <begin position="256"/>
        <end position="268"/>
    </location>
</feature>
<dbReference type="GeneID" id="103124551"/>
<comment type="subcellular location">
    <subcellularLocation>
        <location evidence="9">Cell membrane</location>
        <topology evidence="9">Peripheral membrane protein</topology>
    </subcellularLocation>
    <subcellularLocation>
        <location evidence="1 9">Endoplasmic reticulum membrane</location>
        <topology evidence="1">Single-pass type IV membrane protein</topology>
    </subcellularLocation>
</comment>
<evidence type="ECO:0000256" key="5">
    <source>
        <dbReference type="ARBA" id="ARBA00022737"/>
    </source>
</evidence>
<name>A0ABM3XC88_ERIEU</name>
<dbReference type="RefSeq" id="XP_060046430.1">
    <property type="nucleotide sequence ID" value="XM_060190447.1"/>
</dbReference>
<keyword evidence="7 11" id="KW-1133">Transmembrane helix</keyword>
<evidence type="ECO:0000313" key="13">
    <source>
        <dbReference type="RefSeq" id="XP_060046430.1"/>
    </source>
</evidence>
<dbReference type="InterPro" id="IPR003409">
    <property type="entry name" value="MORN"/>
</dbReference>